<keyword evidence="8" id="KW-1185">Reference proteome</keyword>
<dbReference type="PANTHER" id="PTHR11802:SF3">
    <property type="entry name" value="RETINOID-INDUCIBLE SERINE CARBOXYPEPTIDASE"/>
    <property type="match status" value="1"/>
</dbReference>
<comment type="caution">
    <text evidence="7">The sequence shown here is derived from an EMBL/GenBank/DDBJ whole genome shotgun (WGS) entry which is preliminary data.</text>
</comment>
<evidence type="ECO:0000256" key="3">
    <source>
        <dbReference type="ARBA" id="ARBA00022729"/>
    </source>
</evidence>
<name>A0A846MYN1_9PROT</name>
<keyword evidence="3 6" id="KW-0732">Signal</keyword>
<evidence type="ECO:0000256" key="2">
    <source>
        <dbReference type="ARBA" id="ARBA00022670"/>
    </source>
</evidence>
<dbReference type="InterPro" id="IPR029058">
    <property type="entry name" value="AB_hydrolase_fold"/>
</dbReference>
<evidence type="ECO:0000313" key="8">
    <source>
        <dbReference type="Proteomes" id="UP000570514"/>
    </source>
</evidence>
<dbReference type="InterPro" id="IPR001563">
    <property type="entry name" value="Peptidase_S10"/>
</dbReference>
<dbReference type="PROSITE" id="PS00131">
    <property type="entry name" value="CARBOXYPEPT_SER_SER"/>
    <property type="match status" value="1"/>
</dbReference>
<keyword evidence="4" id="KW-0378">Hydrolase</keyword>
<organism evidence="7 8">
    <name type="scientific">Rhizomicrobium palustre</name>
    <dbReference type="NCBI Taxonomy" id="189966"/>
    <lineage>
        <taxon>Bacteria</taxon>
        <taxon>Pseudomonadati</taxon>
        <taxon>Pseudomonadota</taxon>
        <taxon>Alphaproteobacteria</taxon>
        <taxon>Micropepsales</taxon>
        <taxon>Micropepsaceae</taxon>
        <taxon>Rhizomicrobium</taxon>
    </lineage>
</organism>
<dbReference type="Pfam" id="PF00450">
    <property type="entry name" value="Peptidase_S10"/>
    <property type="match status" value="1"/>
</dbReference>
<dbReference type="Proteomes" id="UP000570514">
    <property type="component" value="Unassembled WGS sequence"/>
</dbReference>
<evidence type="ECO:0000256" key="5">
    <source>
        <dbReference type="ARBA" id="ARBA00023180"/>
    </source>
</evidence>
<keyword evidence="5" id="KW-0325">Glycoprotein</keyword>
<evidence type="ECO:0000313" key="7">
    <source>
        <dbReference type="EMBL" id="NIK88090.1"/>
    </source>
</evidence>
<evidence type="ECO:0000256" key="1">
    <source>
        <dbReference type="ARBA" id="ARBA00022645"/>
    </source>
</evidence>
<feature type="chain" id="PRO_5032484274" evidence="6">
    <location>
        <begin position="25"/>
        <end position="501"/>
    </location>
</feature>
<dbReference type="PANTHER" id="PTHR11802">
    <property type="entry name" value="SERINE PROTEASE FAMILY S10 SERINE CARBOXYPEPTIDASE"/>
    <property type="match status" value="1"/>
</dbReference>
<dbReference type="EMBL" id="JAASRM010000001">
    <property type="protein sequence ID" value="NIK88090.1"/>
    <property type="molecule type" value="Genomic_DNA"/>
</dbReference>
<evidence type="ECO:0000256" key="6">
    <source>
        <dbReference type="SAM" id="SignalP"/>
    </source>
</evidence>
<sequence>MMLRRTSLGLLVLLAAAAPALGDAAPEAKDTGKTIITKDGADTPYLPGAKSIKQSATIAGKRIEYTATVGTILVKDDKGKITGEVVYTAYTVPGANRPVTFAFNGGPGAASVYLNLGAIGPKRIQFGDQGDTPSDPTVLKDNPASWLDFTDLVFIDPVGTGYSLSRVEDDKAKKLFFNADADISYLSRVVYDWLQQNGRMTSHKYLVGESYGGYRLPRLAYELQTKMGVGMNGITMVSPYLDPPAVSGADGLSPLPLMIDLPSMAAAKLEREGKPLNDAALAAAETYARAQFPVDFFAGAKNKEATDRLAAKVAEFTGLDPALVRRLNGRVDIGTYLRELRRAEGKIGSVYDSNVTAYDAYPEVAQSMGFHDPILESLLAPTTSAMSDFVIHQVGWKAEGHYEALSGAVNSAWDSKGLDEDKPVQDLRRAIAIDPKMAVTIVHGWNDLSCPYFASRLIIDSLPAYGKENRISLHLYPGGHMFYSRTDSGAQFRKDVMSTYK</sequence>
<keyword evidence="2" id="KW-0645">Protease</keyword>
<dbReference type="AlphaFoldDB" id="A0A846MYN1"/>
<gene>
    <name evidence="7" type="ORF">FHS83_001408</name>
</gene>
<feature type="signal peptide" evidence="6">
    <location>
        <begin position="1"/>
        <end position="24"/>
    </location>
</feature>
<protein>
    <submittedName>
        <fullName evidence="7">Carboxypeptidase C (Cathepsin A)</fullName>
    </submittedName>
</protein>
<proteinExistence type="predicted"/>
<dbReference type="SUPFAM" id="SSF53474">
    <property type="entry name" value="alpha/beta-Hydrolases"/>
    <property type="match status" value="1"/>
</dbReference>
<dbReference type="RefSeq" id="WP_167082236.1">
    <property type="nucleotide sequence ID" value="NZ_BAAADC010000001.1"/>
</dbReference>
<keyword evidence="1 7" id="KW-0121">Carboxypeptidase</keyword>
<dbReference type="InterPro" id="IPR018202">
    <property type="entry name" value="Ser_caboxypep_ser_AS"/>
</dbReference>
<dbReference type="GO" id="GO:0006508">
    <property type="term" value="P:proteolysis"/>
    <property type="evidence" value="ECO:0007669"/>
    <property type="project" value="UniProtKB-KW"/>
</dbReference>
<dbReference type="GO" id="GO:0004185">
    <property type="term" value="F:serine-type carboxypeptidase activity"/>
    <property type="evidence" value="ECO:0007669"/>
    <property type="project" value="InterPro"/>
</dbReference>
<dbReference type="Gene3D" id="3.40.50.1820">
    <property type="entry name" value="alpha/beta hydrolase"/>
    <property type="match status" value="1"/>
</dbReference>
<reference evidence="7 8" key="1">
    <citation type="submission" date="2020-03" db="EMBL/GenBank/DDBJ databases">
        <title>Genomic Encyclopedia of Type Strains, Phase IV (KMG-IV): sequencing the most valuable type-strain genomes for metagenomic binning, comparative biology and taxonomic classification.</title>
        <authorList>
            <person name="Goeker M."/>
        </authorList>
    </citation>
    <scope>NUCLEOTIDE SEQUENCE [LARGE SCALE GENOMIC DNA]</scope>
    <source>
        <strain evidence="7 8">DSM 19867</strain>
    </source>
</reference>
<evidence type="ECO:0000256" key="4">
    <source>
        <dbReference type="ARBA" id="ARBA00022801"/>
    </source>
</evidence>
<accession>A0A846MYN1</accession>